<dbReference type="EMBL" id="JBBNAE010000007">
    <property type="protein sequence ID" value="KAK9108988.1"/>
    <property type="molecule type" value="Genomic_DNA"/>
</dbReference>
<evidence type="ECO:0000313" key="2">
    <source>
        <dbReference type="EMBL" id="KAK9108988.1"/>
    </source>
</evidence>
<evidence type="ECO:0008006" key="4">
    <source>
        <dbReference type="Google" id="ProtNLM"/>
    </source>
</evidence>
<organism evidence="2 3">
    <name type="scientific">Stephania japonica</name>
    <dbReference type="NCBI Taxonomy" id="461633"/>
    <lineage>
        <taxon>Eukaryota</taxon>
        <taxon>Viridiplantae</taxon>
        <taxon>Streptophyta</taxon>
        <taxon>Embryophyta</taxon>
        <taxon>Tracheophyta</taxon>
        <taxon>Spermatophyta</taxon>
        <taxon>Magnoliopsida</taxon>
        <taxon>Ranunculales</taxon>
        <taxon>Menispermaceae</taxon>
        <taxon>Menispermoideae</taxon>
        <taxon>Cissampelideae</taxon>
        <taxon>Stephania</taxon>
    </lineage>
</organism>
<dbReference type="InterPro" id="IPR003676">
    <property type="entry name" value="SAUR_fam"/>
</dbReference>
<dbReference type="GO" id="GO:0009733">
    <property type="term" value="P:response to auxin"/>
    <property type="evidence" value="ECO:0007669"/>
    <property type="project" value="InterPro"/>
</dbReference>
<keyword evidence="3" id="KW-1185">Reference proteome</keyword>
<gene>
    <name evidence="2" type="ORF">Sjap_017048</name>
</gene>
<protein>
    <recommendedName>
        <fullName evidence="4">Small auxin up regulated protein</fullName>
    </recommendedName>
</protein>
<comment type="caution">
    <text evidence="2">The sequence shown here is derived from an EMBL/GenBank/DDBJ whole genome shotgun (WGS) entry which is preliminary data.</text>
</comment>
<accession>A0AAP0I5G2</accession>
<proteinExistence type="inferred from homology"/>
<evidence type="ECO:0000313" key="3">
    <source>
        <dbReference type="Proteomes" id="UP001417504"/>
    </source>
</evidence>
<dbReference type="Proteomes" id="UP001417504">
    <property type="component" value="Unassembled WGS sequence"/>
</dbReference>
<comment type="similarity">
    <text evidence="1">Belongs to the ARG7 family.</text>
</comment>
<sequence>MQSTKPKLFLTSFFYISVEPLSLAVSLISVPFEIMAIRLPGKLQNKHIFRRSVHSSASAVVPKGHIAVYVGDSQKRRFIVPISYLNHPSFQQLLNQAEEEFGFDHPMGGITIPCSEEIFFDVTQSLSCL</sequence>
<dbReference type="PANTHER" id="PTHR31929">
    <property type="entry name" value="SAUR-LIKE AUXIN-RESPONSIVE PROTEIN FAMILY-RELATED"/>
    <property type="match status" value="1"/>
</dbReference>
<reference evidence="2 3" key="1">
    <citation type="submission" date="2024-01" db="EMBL/GenBank/DDBJ databases">
        <title>Genome assemblies of Stephania.</title>
        <authorList>
            <person name="Yang L."/>
        </authorList>
    </citation>
    <scope>NUCLEOTIDE SEQUENCE [LARGE SCALE GENOMIC DNA]</scope>
    <source>
        <strain evidence="2">QJT</strain>
        <tissue evidence="2">Leaf</tissue>
    </source>
</reference>
<name>A0AAP0I5G2_9MAGN</name>
<dbReference type="Pfam" id="PF02519">
    <property type="entry name" value="Auxin_inducible"/>
    <property type="match status" value="1"/>
</dbReference>
<evidence type="ECO:0000256" key="1">
    <source>
        <dbReference type="ARBA" id="ARBA00006974"/>
    </source>
</evidence>
<dbReference type="AlphaFoldDB" id="A0AAP0I5G2"/>